<dbReference type="InterPro" id="IPR001828">
    <property type="entry name" value="ANF_lig-bd_rcpt"/>
</dbReference>
<feature type="domain" description="Receptor ligand binding region" evidence="7">
    <location>
        <begin position="3"/>
        <end position="138"/>
    </location>
</feature>
<comment type="subcellular location">
    <subcellularLocation>
        <location evidence="1">Membrane</location>
        <topology evidence="1">Multi-pass membrane protein</topology>
    </subcellularLocation>
</comment>
<gene>
    <name evidence="8" type="ORF">AMECASPLE_038276</name>
</gene>
<protein>
    <recommendedName>
        <fullName evidence="7">Receptor ligand binding region domain-containing protein</fullName>
    </recommendedName>
</protein>
<dbReference type="Proteomes" id="UP001469553">
    <property type="component" value="Unassembled WGS sequence"/>
</dbReference>
<evidence type="ECO:0000313" key="9">
    <source>
        <dbReference type="Proteomes" id="UP001469553"/>
    </source>
</evidence>
<dbReference type="Pfam" id="PF01094">
    <property type="entry name" value="ANF_receptor"/>
    <property type="match status" value="1"/>
</dbReference>
<keyword evidence="2" id="KW-0812">Transmembrane</keyword>
<accession>A0ABV0YK02</accession>
<sequence length="138" mass="14763">MSIGYRIYDNCASTLSSMRAVMALMNGDELASGNSCSGQSAVHAIIGESESSSTIVLSRTAGPFQIPVISHSATCECLSNRKEYPSFFRTIASDLYQSRALAELVKSFGWNWVGAVNSDNDYGNNGMAIFLSAAQEKG</sequence>
<keyword evidence="5" id="KW-0675">Receptor</keyword>
<dbReference type="EMBL" id="JAHRIP010035167">
    <property type="protein sequence ID" value="MEQ2293912.1"/>
    <property type="molecule type" value="Genomic_DNA"/>
</dbReference>
<evidence type="ECO:0000256" key="2">
    <source>
        <dbReference type="ARBA" id="ARBA00022692"/>
    </source>
</evidence>
<evidence type="ECO:0000256" key="3">
    <source>
        <dbReference type="ARBA" id="ARBA00022989"/>
    </source>
</evidence>
<organism evidence="8 9">
    <name type="scientific">Ameca splendens</name>
    <dbReference type="NCBI Taxonomy" id="208324"/>
    <lineage>
        <taxon>Eukaryota</taxon>
        <taxon>Metazoa</taxon>
        <taxon>Chordata</taxon>
        <taxon>Craniata</taxon>
        <taxon>Vertebrata</taxon>
        <taxon>Euteleostomi</taxon>
        <taxon>Actinopterygii</taxon>
        <taxon>Neopterygii</taxon>
        <taxon>Teleostei</taxon>
        <taxon>Neoteleostei</taxon>
        <taxon>Acanthomorphata</taxon>
        <taxon>Ovalentaria</taxon>
        <taxon>Atherinomorphae</taxon>
        <taxon>Cyprinodontiformes</taxon>
        <taxon>Goodeidae</taxon>
        <taxon>Ameca</taxon>
    </lineage>
</organism>
<keyword evidence="9" id="KW-1185">Reference proteome</keyword>
<dbReference type="PANTHER" id="PTHR24061">
    <property type="entry name" value="CALCIUM-SENSING RECEPTOR-RELATED"/>
    <property type="match status" value="1"/>
</dbReference>
<evidence type="ECO:0000313" key="8">
    <source>
        <dbReference type="EMBL" id="MEQ2293912.1"/>
    </source>
</evidence>
<dbReference type="PANTHER" id="PTHR24061:SF528">
    <property type="entry name" value="C-FAMILY ODORANT RECEPTOR OLFCD2-RELATED"/>
    <property type="match status" value="1"/>
</dbReference>
<comment type="caution">
    <text evidence="8">The sequence shown here is derived from an EMBL/GenBank/DDBJ whole genome shotgun (WGS) entry which is preliminary data.</text>
</comment>
<feature type="non-terminal residue" evidence="8">
    <location>
        <position position="138"/>
    </location>
</feature>
<keyword evidence="4" id="KW-0472">Membrane</keyword>
<dbReference type="Gene3D" id="3.40.50.2300">
    <property type="match status" value="2"/>
</dbReference>
<dbReference type="PRINTS" id="PR00248">
    <property type="entry name" value="GPCRMGR"/>
</dbReference>
<evidence type="ECO:0000259" key="7">
    <source>
        <dbReference type="Pfam" id="PF01094"/>
    </source>
</evidence>
<keyword evidence="6" id="KW-0325">Glycoprotein</keyword>
<dbReference type="SUPFAM" id="SSF53822">
    <property type="entry name" value="Periplasmic binding protein-like I"/>
    <property type="match status" value="1"/>
</dbReference>
<dbReference type="InterPro" id="IPR000068">
    <property type="entry name" value="GPCR_3_Ca_sens_rcpt-rel"/>
</dbReference>
<keyword evidence="3" id="KW-1133">Transmembrane helix</keyword>
<reference evidence="8 9" key="1">
    <citation type="submission" date="2021-06" db="EMBL/GenBank/DDBJ databases">
        <authorList>
            <person name="Palmer J.M."/>
        </authorList>
    </citation>
    <scope>NUCLEOTIDE SEQUENCE [LARGE SCALE GENOMIC DNA]</scope>
    <source>
        <strain evidence="8 9">AS_MEX2019</strain>
        <tissue evidence="8">Muscle</tissue>
    </source>
</reference>
<name>A0ABV0YK02_9TELE</name>
<dbReference type="InterPro" id="IPR000337">
    <property type="entry name" value="GPCR_3"/>
</dbReference>
<evidence type="ECO:0000256" key="6">
    <source>
        <dbReference type="ARBA" id="ARBA00023180"/>
    </source>
</evidence>
<evidence type="ECO:0000256" key="4">
    <source>
        <dbReference type="ARBA" id="ARBA00023136"/>
    </source>
</evidence>
<proteinExistence type="predicted"/>
<dbReference type="InterPro" id="IPR028082">
    <property type="entry name" value="Peripla_BP_I"/>
</dbReference>
<evidence type="ECO:0000256" key="5">
    <source>
        <dbReference type="ARBA" id="ARBA00023170"/>
    </source>
</evidence>
<evidence type="ECO:0000256" key="1">
    <source>
        <dbReference type="ARBA" id="ARBA00004141"/>
    </source>
</evidence>